<dbReference type="EMBL" id="JRGF01000005">
    <property type="protein sequence ID" value="KHE42247.1"/>
    <property type="molecule type" value="Genomic_DNA"/>
</dbReference>
<evidence type="ECO:0008006" key="4">
    <source>
        <dbReference type="Google" id="ProtNLM"/>
    </source>
</evidence>
<dbReference type="Proteomes" id="UP000030889">
    <property type="component" value="Unassembled WGS sequence"/>
</dbReference>
<evidence type="ECO:0000256" key="1">
    <source>
        <dbReference type="SAM" id="Phobius"/>
    </source>
</evidence>
<evidence type="ECO:0000313" key="3">
    <source>
        <dbReference type="Proteomes" id="UP000030889"/>
    </source>
</evidence>
<keyword evidence="1" id="KW-0812">Transmembrane</keyword>
<reference evidence="2 3" key="1">
    <citation type="submission" date="2014-09" db="EMBL/GenBank/DDBJ databases">
        <title>Alistipes sp. 627, sp. nov., a novel member of the family Rikenellaceae isolated from human faeces.</title>
        <authorList>
            <person name="Shkoporov A.N."/>
            <person name="Chaplin A.V."/>
            <person name="Motuzova O.V."/>
            <person name="Kafarskaia L.I."/>
            <person name="Khokhlova E.V."/>
            <person name="Efimov B.A."/>
        </authorList>
    </citation>
    <scope>NUCLEOTIDE SEQUENCE [LARGE SCALE GENOMIC DNA]</scope>
    <source>
        <strain evidence="2 3">627</strain>
    </source>
</reference>
<comment type="caution">
    <text evidence="2">The sequence shown here is derived from an EMBL/GenBank/DDBJ whole genome shotgun (WGS) entry which is preliminary data.</text>
</comment>
<name>A0ABR4YIZ8_9BACT</name>
<keyword evidence="1" id="KW-1133">Transmembrane helix</keyword>
<feature type="transmembrane region" description="Helical" evidence="1">
    <location>
        <begin position="20"/>
        <end position="39"/>
    </location>
</feature>
<dbReference type="InterPro" id="IPR011990">
    <property type="entry name" value="TPR-like_helical_dom_sf"/>
</dbReference>
<proteinExistence type="predicted"/>
<evidence type="ECO:0000313" key="2">
    <source>
        <dbReference type="EMBL" id="KHE42247.1"/>
    </source>
</evidence>
<dbReference type="SUPFAM" id="SSF48452">
    <property type="entry name" value="TPR-like"/>
    <property type="match status" value="1"/>
</dbReference>
<organism evidence="2 3">
    <name type="scientific">Alistipes inops</name>
    <dbReference type="NCBI Taxonomy" id="1501391"/>
    <lineage>
        <taxon>Bacteria</taxon>
        <taxon>Pseudomonadati</taxon>
        <taxon>Bacteroidota</taxon>
        <taxon>Bacteroidia</taxon>
        <taxon>Bacteroidales</taxon>
        <taxon>Rikenellaceae</taxon>
        <taxon>Alistipes</taxon>
    </lineage>
</organism>
<keyword evidence="1" id="KW-0472">Membrane</keyword>
<accession>A0ABR4YIZ8</accession>
<keyword evidence="3" id="KW-1185">Reference proteome</keyword>
<dbReference type="InterPro" id="IPR019734">
    <property type="entry name" value="TPR_rpt"/>
</dbReference>
<dbReference type="Gene3D" id="1.25.40.10">
    <property type="entry name" value="Tetratricopeptide repeat domain"/>
    <property type="match status" value="2"/>
</dbReference>
<dbReference type="Pfam" id="PF13181">
    <property type="entry name" value="TPR_8"/>
    <property type="match status" value="1"/>
</dbReference>
<sequence>METALDKTELFFQKYTKQLLTGLLVVVIVVGGYFAYEYLVKRPRAVKAAEMMFVAEQLFAAEDYTAALEGDGSNAGFLDVVSQYGATRPGRLAAHYAGVCYMKLGDFDAAMEYLNKYKKVKGAPGVIINAQNFGLKGDICVERGDYAKAEVLYAQAADAADNVLSTPYYLRKLAFVYAELGRMEEAVNVCERIKTEYASSLEARDIDKLIGEFEQAR</sequence>
<protein>
    <recommendedName>
        <fullName evidence="4">Tetratricopeptide repeat protein</fullName>
    </recommendedName>
</protein>
<dbReference type="Pfam" id="PF13174">
    <property type="entry name" value="TPR_6"/>
    <property type="match status" value="1"/>
</dbReference>
<gene>
    <name evidence="2" type="ORF">LG35_04935</name>
</gene>